<dbReference type="EC" id="2.4.-.-" evidence="4"/>
<keyword evidence="1 4" id="KW-0328">Glycosyltransferase</keyword>
<feature type="domain" description="Glycosyl transferase family 1" evidence="3">
    <location>
        <begin position="318"/>
        <end position="475"/>
    </location>
</feature>
<dbReference type="EMBL" id="JBHSSL010000003">
    <property type="protein sequence ID" value="MFC6169019.1"/>
    <property type="molecule type" value="Genomic_DNA"/>
</dbReference>
<evidence type="ECO:0000313" key="5">
    <source>
        <dbReference type="Proteomes" id="UP001596289"/>
    </source>
</evidence>
<evidence type="ECO:0000313" key="4">
    <source>
        <dbReference type="EMBL" id="MFC6169019.1"/>
    </source>
</evidence>
<protein>
    <submittedName>
        <fullName evidence="4">Glycosyltransferase</fullName>
        <ecNumber evidence="4">2.4.-.-</ecNumber>
    </submittedName>
</protein>
<sequence>MFYFVNQNVSKRITGIESAQLKRLHMLKRHATAARLVTVAYDPTYAQNVVTYQLQPTDVANMYDYLCDIKLQLPQPLMLPQFSFPDLIQRGANFYDAQQQLMVKVVTGPSGDVRQVNYYGKNKQTVQAEFYDVRGFKSSLTLYDQQLRMTQRLFFDQQGQTRLLFFFRKGQQGKQVVRAIQYYAADGRWRHFADETELQRYFLDQLNQTTAENIFVADRTARVGWAIAAMRTKAFKLVHIHSVHVNRNDQPQSNDFNSNYRFAFKNLQLWNGLIASTHAQVADLRQKFPQTNVYRASVSIIPKQVLQRAPVALQQRHRFKLIAVARLNPEKRIDQVVRIFALIHAQLPEATLDIWGFVVDKKMVQRLEKQIKDLDLESAVQLKGYATDMTAIYDQAQGLLITSRYEGTALVIAEALAHGVPVIAYDFHYGPQEFINNGENGIIVPVDDAAAAAEKIVNMLAHDDQWQQMSQAAYRLSWRSSEDEVYKSWQKIAAASQTFYQEGDH</sequence>
<gene>
    <name evidence="4" type="ORF">ACFQGP_00255</name>
</gene>
<evidence type="ECO:0000256" key="1">
    <source>
        <dbReference type="ARBA" id="ARBA00022676"/>
    </source>
</evidence>
<organism evidence="4 5">
    <name type="scientific">Loigolactobacillus jiayinensis</name>
    <dbReference type="NCBI Taxonomy" id="2486016"/>
    <lineage>
        <taxon>Bacteria</taxon>
        <taxon>Bacillati</taxon>
        <taxon>Bacillota</taxon>
        <taxon>Bacilli</taxon>
        <taxon>Lactobacillales</taxon>
        <taxon>Lactobacillaceae</taxon>
        <taxon>Loigolactobacillus</taxon>
    </lineage>
</organism>
<dbReference type="PANTHER" id="PTHR12526">
    <property type="entry name" value="GLYCOSYLTRANSFERASE"/>
    <property type="match status" value="1"/>
</dbReference>
<keyword evidence="2 4" id="KW-0808">Transferase</keyword>
<dbReference type="Pfam" id="PF00534">
    <property type="entry name" value="Glycos_transf_1"/>
    <property type="match status" value="1"/>
</dbReference>
<reference evidence="5" key="1">
    <citation type="journal article" date="2019" name="Int. J. Syst. Evol. Microbiol.">
        <title>The Global Catalogue of Microorganisms (GCM) 10K type strain sequencing project: providing services to taxonomists for standard genome sequencing and annotation.</title>
        <authorList>
            <consortium name="The Broad Institute Genomics Platform"/>
            <consortium name="The Broad Institute Genome Sequencing Center for Infectious Disease"/>
            <person name="Wu L."/>
            <person name="Ma J."/>
        </authorList>
    </citation>
    <scope>NUCLEOTIDE SEQUENCE [LARGE SCALE GENOMIC DNA]</scope>
    <source>
        <strain evidence="5">CCM 8904</strain>
    </source>
</reference>
<dbReference type="PANTHER" id="PTHR12526:SF629">
    <property type="entry name" value="TEICHURONIC ACID BIOSYNTHESIS GLYCOSYLTRANSFERASE TUAH-RELATED"/>
    <property type="match status" value="1"/>
</dbReference>
<dbReference type="RefSeq" id="WP_125553838.1">
    <property type="nucleotide sequence ID" value="NZ_JBHSSL010000003.1"/>
</dbReference>
<dbReference type="InterPro" id="IPR001296">
    <property type="entry name" value="Glyco_trans_1"/>
</dbReference>
<dbReference type="Gene3D" id="3.40.50.2000">
    <property type="entry name" value="Glycogen Phosphorylase B"/>
    <property type="match status" value="3"/>
</dbReference>
<comment type="caution">
    <text evidence="4">The sequence shown here is derived from an EMBL/GenBank/DDBJ whole genome shotgun (WGS) entry which is preliminary data.</text>
</comment>
<keyword evidence="5" id="KW-1185">Reference proteome</keyword>
<evidence type="ECO:0000259" key="3">
    <source>
        <dbReference type="Pfam" id="PF00534"/>
    </source>
</evidence>
<dbReference type="Proteomes" id="UP001596289">
    <property type="component" value="Unassembled WGS sequence"/>
</dbReference>
<name>A0ABW1RB39_9LACO</name>
<dbReference type="GO" id="GO:0016757">
    <property type="term" value="F:glycosyltransferase activity"/>
    <property type="evidence" value="ECO:0007669"/>
    <property type="project" value="UniProtKB-KW"/>
</dbReference>
<accession>A0ABW1RB39</accession>
<dbReference type="SUPFAM" id="SSF53756">
    <property type="entry name" value="UDP-Glycosyltransferase/glycogen phosphorylase"/>
    <property type="match status" value="1"/>
</dbReference>
<proteinExistence type="predicted"/>
<evidence type="ECO:0000256" key="2">
    <source>
        <dbReference type="ARBA" id="ARBA00022679"/>
    </source>
</evidence>